<reference evidence="1" key="1">
    <citation type="submission" date="2016-06" db="EMBL/GenBank/DDBJ databases">
        <authorList>
            <person name="Cuomo C."/>
            <person name="Litvintseva A."/>
            <person name="Heitman J."/>
            <person name="Chen Y."/>
            <person name="Sun S."/>
            <person name="Springer D."/>
            <person name="Dromer F."/>
            <person name="Young S."/>
            <person name="Zeng Q."/>
            <person name="Chapman S."/>
            <person name="Gujja S."/>
            <person name="Saif S."/>
            <person name="Birren B."/>
        </authorList>
    </citation>
    <scope>NUCLEOTIDE SEQUENCE</scope>
    <source>
        <strain evidence="1">CBS 7841</strain>
    </source>
</reference>
<evidence type="ECO:0000313" key="1">
    <source>
        <dbReference type="EMBL" id="WVN90050.1"/>
    </source>
</evidence>
<organism evidence="1 2">
    <name type="scientific">Cryptococcus depauperatus CBS 7841</name>
    <dbReference type="NCBI Taxonomy" id="1295531"/>
    <lineage>
        <taxon>Eukaryota</taxon>
        <taxon>Fungi</taxon>
        <taxon>Dikarya</taxon>
        <taxon>Basidiomycota</taxon>
        <taxon>Agaricomycotina</taxon>
        <taxon>Tremellomycetes</taxon>
        <taxon>Tremellales</taxon>
        <taxon>Cryptococcaceae</taxon>
        <taxon>Cryptococcus</taxon>
    </lineage>
</organism>
<name>A0AAJ8JX50_9TREE</name>
<dbReference type="AlphaFoldDB" id="A0AAJ8JX50"/>
<dbReference type="RefSeq" id="XP_066070750.1">
    <property type="nucleotide sequence ID" value="XM_066214653.1"/>
</dbReference>
<gene>
    <name evidence="1" type="ORF">L203_105285</name>
</gene>
<reference evidence="1" key="3">
    <citation type="submission" date="2024-01" db="EMBL/GenBank/DDBJ databases">
        <authorList>
            <person name="Coelho M.A."/>
            <person name="David-Palma M."/>
            <person name="Shea T."/>
            <person name="Sun S."/>
            <person name="Cuomo C.A."/>
            <person name="Heitman J."/>
        </authorList>
    </citation>
    <scope>NUCLEOTIDE SEQUENCE</scope>
    <source>
        <strain evidence="1">CBS 7841</strain>
    </source>
</reference>
<protein>
    <submittedName>
        <fullName evidence="1">Uncharacterized protein</fullName>
    </submittedName>
</protein>
<sequence length="80" mass="9236">MGIGSSLERGFLSRQVWVGGDSMLVYDSSKVCKRIPSKRLDLMWRVVYGLKAEFCNEKDMPSSSSRICDKRMWVKSQDRL</sequence>
<evidence type="ECO:0000313" key="2">
    <source>
        <dbReference type="Proteomes" id="UP000094043"/>
    </source>
</evidence>
<dbReference type="EMBL" id="CP143789">
    <property type="protein sequence ID" value="WVN90050.1"/>
    <property type="molecule type" value="Genomic_DNA"/>
</dbReference>
<dbReference type="GeneID" id="91089494"/>
<dbReference type="KEGG" id="cdep:91089494"/>
<dbReference type="Proteomes" id="UP000094043">
    <property type="component" value="Chromosome 6"/>
</dbReference>
<accession>A0AAJ8JX50</accession>
<reference evidence="1" key="2">
    <citation type="journal article" date="2022" name="Elife">
        <title>Obligate sexual reproduction of a homothallic fungus closely related to the Cryptococcus pathogenic species complex.</title>
        <authorList>
            <person name="Passer A.R."/>
            <person name="Clancey S.A."/>
            <person name="Shea T."/>
            <person name="David-Palma M."/>
            <person name="Averette A.F."/>
            <person name="Boekhout T."/>
            <person name="Porcel B.M."/>
            <person name="Nowrousian M."/>
            <person name="Cuomo C.A."/>
            <person name="Sun S."/>
            <person name="Heitman J."/>
            <person name="Coelho M.A."/>
        </authorList>
    </citation>
    <scope>NUCLEOTIDE SEQUENCE</scope>
    <source>
        <strain evidence="1">CBS 7841</strain>
    </source>
</reference>
<keyword evidence="2" id="KW-1185">Reference proteome</keyword>
<proteinExistence type="predicted"/>